<keyword evidence="8" id="KW-1185">Reference proteome</keyword>
<dbReference type="PANTHER" id="PTHR44591">
    <property type="entry name" value="STRESS RESPONSE REGULATOR PROTEIN 1"/>
    <property type="match status" value="1"/>
</dbReference>
<dbReference type="CDD" id="cd00156">
    <property type="entry name" value="REC"/>
    <property type="match status" value="1"/>
</dbReference>
<dbReference type="GO" id="GO:0000160">
    <property type="term" value="P:phosphorelay signal transduction system"/>
    <property type="evidence" value="ECO:0007669"/>
    <property type="project" value="InterPro"/>
</dbReference>
<dbReference type="InterPro" id="IPR001789">
    <property type="entry name" value="Sig_transdc_resp-reg_receiver"/>
</dbReference>
<reference evidence="7 8" key="1">
    <citation type="submission" date="2018-04" db="EMBL/GenBank/DDBJ databases">
        <title>Genomic Encyclopedia of Archaeal and Bacterial Type Strains, Phase II (KMG-II): from individual species to whole genera.</title>
        <authorList>
            <person name="Goeker M."/>
        </authorList>
    </citation>
    <scope>NUCLEOTIDE SEQUENCE [LARGE SCALE GENOMIC DNA]</scope>
    <source>
        <strain evidence="7 8">DSM 23382</strain>
    </source>
</reference>
<accession>A0A2T5V9Z4</accession>
<dbReference type="RefSeq" id="WP_107990175.1">
    <property type="nucleotide sequence ID" value="NZ_QAYG01000004.1"/>
</dbReference>
<dbReference type="EMBL" id="QAYG01000004">
    <property type="protein sequence ID" value="PTW60573.1"/>
    <property type="molecule type" value="Genomic_DNA"/>
</dbReference>
<feature type="domain" description="Response regulatory" evidence="6">
    <location>
        <begin position="19"/>
        <end position="138"/>
    </location>
</feature>
<dbReference type="AlphaFoldDB" id="A0A2T5V9Z4"/>
<feature type="region of interest" description="Disordered" evidence="5">
    <location>
        <begin position="173"/>
        <end position="322"/>
    </location>
</feature>
<keyword evidence="1 4" id="KW-0597">Phosphoprotein</keyword>
<sequence>MKKIMRHSLAYNVPLESLDVVVVEDSKQMQTIIRSVLGAMRVQRVRTFDSAEKALQAMLSEPPHLIITDWRMEPITGYQLLRSIRHRRMAPLCFVPVLMVTAHGTRSLVEKALRAGAHHVLVKPLAPTALHQRMEWIIRDARKLVLEPGQDFFVIEGVAQALAVQSERRQALDQARLHHARSNGAAGLGKRPKPKEQDEPLELVEPKRSRGMGDLITPRAGGGKAASPVTEEVVKVRAASGAGEGQAKRSGVAPGMPPAKAGAKPAAKPQTSAPAGKGSTASGPAGIRPAAKPVATSGQERPGSVPDKGDKQGNRHRRSPGL</sequence>
<comment type="caution">
    <text evidence="7">The sequence shown here is derived from an EMBL/GenBank/DDBJ whole genome shotgun (WGS) entry which is preliminary data.</text>
</comment>
<evidence type="ECO:0000313" key="7">
    <source>
        <dbReference type="EMBL" id="PTW60573.1"/>
    </source>
</evidence>
<keyword evidence="2" id="KW-0805">Transcription regulation</keyword>
<dbReference type="OrthoDB" id="8447276at2"/>
<dbReference type="InterPro" id="IPR011006">
    <property type="entry name" value="CheY-like_superfamily"/>
</dbReference>
<evidence type="ECO:0000256" key="2">
    <source>
        <dbReference type="ARBA" id="ARBA00023015"/>
    </source>
</evidence>
<organism evidence="7 8">
    <name type="scientific">Breoghania corrubedonensis</name>
    <dbReference type="NCBI Taxonomy" id="665038"/>
    <lineage>
        <taxon>Bacteria</taxon>
        <taxon>Pseudomonadati</taxon>
        <taxon>Pseudomonadota</taxon>
        <taxon>Alphaproteobacteria</taxon>
        <taxon>Hyphomicrobiales</taxon>
        <taxon>Stappiaceae</taxon>
        <taxon>Breoghania</taxon>
    </lineage>
</organism>
<dbReference type="InterPro" id="IPR050595">
    <property type="entry name" value="Bact_response_regulator"/>
</dbReference>
<evidence type="ECO:0000256" key="1">
    <source>
        <dbReference type="ARBA" id="ARBA00022553"/>
    </source>
</evidence>
<name>A0A2T5V9Z4_9HYPH</name>
<dbReference type="SMART" id="SM00448">
    <property type="entry name" value="REC"/>
    <property type="match status" value="1"/>
</dbReference>
<protein>
    <submittedName>
        <fullName evidence="7">Response regulator receiver domain-containing protein</fullName>
    </submittedName>
</protein>
<feature type="compositionally biased region" description="Low complexity" evidence="5">
    <location>
        <begin position="258"/>
        <end position="269"/>
    </location>
</feature>
<dbReference type="PROSITE" id="PS50110">
    <property type="entry name" value="RESPONSE_REGULATORY"/>
    <property type="match status" value="1"/>
</dbReference>
<dbReference type="Gene3D" id="3.40.50.2300">
    <property type="match status" value="1"/>
</dbReference>
<feature type="compositionally biased region" description="Basic and acidic residues" evidence="5">
    <location>
        <begin position="194"/>
        <end position="208"/>
    </location>
</feature>
<dbReference type="Proteomes" id="UP000244081">
    <property type="component" value="Unassembled WGS sequence"/>
</dbReference>
<proteinExistence type="predicted"/>
<evidence type="ECO:0000313" key="8">
    <source>
        <dbReference type="Proteomes" id="UP000244081"/>
    </source>
</evidence>
<evidence type="ECO:0000256" key="5">
    <source>
        <dbReference type="SAM" id="MobiDB-lite"/>
    </source>
</evidence>
<dbReference type="SUPFAM" id="SSF52172">
    <property type="entry name" value="CheY-like"/>
    <property type="match status" value="1"/>
</dbReference>
<evidence type="ECO:0000259" key="6">
    <source>
        <dbReference type="PROSITE" id="PS50110"/>
    </source>
</evidence>
<dbReference type="Pfam" id="PF00072">
    <property type="entry name" value="Response_reg"/>
    <property type="match status" value="1"/>
</dbReference>
<dbReference type="PANTHER" id="PTHR44591:SF3">
    <property type="entry name" value="RESPONSE REGULATORY DOMAIN-CONTAINING PROTEIN"/>
    <property type="match status" value="1"/>
</dbReference>
<evidence type="ECO:0000256" key="3">
    <source>
        <dbReference type="ARBA" id="ARBA00023163"/>
    </source>
</evidence>
<gene>
    <name evidence="7" type="ORF">C8N35_104198</name>
</gene>
<evidence type="ECO:0000256" key="4">
    <source>
        <dbReference type="PROSITE-ProRule" id="PRU00169"/>
    </source>
</evidence>
<feature type="modified residue" description="4-aspartylphosphate" evidence="4">
    <location>
        <position position="69"/>
    </location>
</feature>
<keyword evidence="3" id="KW-0804">Transcription</keyword>